<accession>A0AAV2A0Q4</accession>
<organism evidence="1 2">
    <name type="scientific">Larinioides sclopetarius</name>
    <dbReference type="NCBI Taxonomy" id="280406"/>
    <lineage>
        <taxon>Eukaryota</taxon>
        <taxon>Metazoa</taxon>
        <taxon>Ecdysozoa</taxon>
        <taxon>Arthropoda</taxon>
        <taxon>Chelicerata</taxon>
        <taxon>Arachnida</taxon>
        <taxon>Araneae</taxon>
        <taxon>Araneomorphae</taxon>
        <taxon>Entelegynae</taxon>
        <taxon>Araneoidea</taxon>
        <taxon>Araneidae</taxon>
        <taxon>Larinioides</taxon>
    </lineage>
</organism>
<sequence>MVFCIERFSSSLCLVYSTDQGLSDLHLDCFGLTEPVYHIICKLHKLYDAEFDTVQAKIFNNKDYRCSEFHAKVMLSSCVKLSSTPSYFHFMVVSSLISATVFNLFTKIKAKCFTFAKIASQCLMAVYDRCYKNFFEENEESESLDSFCETIWSSFLTKGDESILQLVSQLKISSLIASLCDIEVENFELNDSEIEMLDDIIYSIPPEEIREDLSLLMSRTGEYHYSSDNESDTEEAMNCLNLDEISKYSSRVNQICEFCGRKCFKFLISFERLTKKKRI</sequence>
<proteinExistence type="predicted"/>
<gene>
    <name evidence="1" type="ORF">LARSCL_LOCUS8935</name>
</gene>
<comment type="caution">
    <text evidence="1">The sequence shown here is derived from an EMBL/GenBank/DDBJ whole genome shotgun (WGS) entry which is preliminary data.</text>
</comment>
<name>A0AAV2A0Q4_9ARAC</name>
<evidence type="ECO:0000313" key="1">
    <source>
        <dbReference type="EMBL" id="CAL1276959.1"/>
    </source>
</evidence>
<dbReference type="Proteomes" id="UP001497382">
    <property type="component" value="Unassembled WGS sequence"/>
</dbReference>
<dbReference type="EMBL" id="CAXIEN010000098">
    <property type="protein sequence ID" value="CAL1276959.1"/>
    <property type="molecule type" value="Genomic_DNA"/>
</dbReference>
<protein>
    <submittedName>
        <fullName evidence="1">Uncharacterized protein</fullName>
    </submittedName>
</protein>
<keyword evidence="2" id="KW-1185">Reference proteome</keyword>
<evidence type="ECO:0000313" key="2">
    <source>
        <dbReference type="Proteomes" id="UP001497382"/>
    </source>
</evidence>
<reference evidence="1 2" key="1">
    <citation type="submission" date="2024-04" db="EMBL/GenBank/DDBJ databases">
        <authorList>
            <person name="Rising A."/>
            <person name="Reimegard J."/>
            <person name="Sonavane S."/>
            <person name="Akerstrom W."/>
            <person name="Nylinder S."/>
            <person name="Hedman E."/>
            <person name="Kallberg Y."/>
        </authorList>
    </citation>
    <scope>NUCLEOTIDE SEQUENCE [LARGE SCALE GENOMIC DNA]</scope>
</reference>
<dbReference type="AlphaFoldDB" id="A0AAV2A0Q4"/>